<gene>
    <name evidence="1" type="ORF">L3Q82_005603</name>
</gene>
<reference evidence="1" key="1">
    <citation type="submission" date="2022-04" db="EMBL/GenBank/DDBJ databases">
        <title>Jade perch genome.</title>
        <authorList>
            <person name="Chao B."/>
        </authorList>
    </citation>
    <scope>NUCLEOTIDE SEQUENCE</scope>
    <source>
        <strain evidence="1">CB-2022</strain>
    </source>
</reference>
<evidence type="ECO:0000313" key="2">
    <source>
        <dbReference type="Proteomes" id="UP000831701"/>
    </source>
</evidence>
<comment type="caution">
    <text evidence="1">The sequence shown here is derived from an EMBL/GenBank/DDBJ whole genome shotgun (WGS) entry which is preliminary data.</text>
</comment>
<protein>
    <submittedName>
        <fullName evidence="1">Uncharacterized protein</fullName>
    </submittedName>
</protein>
<name>A0ACB8V655_9TELE</name>
<keyword evidence="2" id="KW-1185">Reference proteome</keyword>
<evidence type="ECO:0000313" key="1">
    <source>
        <dbReference type="EMBL" id="KAI3351125.1"/>
    </source>
</evidence>
<proteinExistence type="predicted"/>
<dbReference type="Proteomes" id="UP000831701">
    <property type="component" value="Chromosome 24"/>
</dbReference>
<accession>A0ACB8V655</accession>
<organism evidence="1 2">
    <name type="scientific">Scortum barcoo</name>
    <name type="common">barcoo grunter</name>
    <dbReference type="NCBI Taxonomy" id="214431"/>
    <lineage>
        <taxon>Eukaryota</taxon>
        <taxon>Metazoa</taxon>
        <taxon>Chordata</taxon>
        <taxon>Craniata</taxon>
        <taxon>Vertebrata</taxon>
        <taxon>Euteleostomi</taxon>
        <taxon>Actinopterygii</taxon>
        <taxon>Neopterygii</taxon>
        <taxon>Teleostei</taxon>
        <taxon>Neoteleostei</taxon>
        <taxon>Acanthomorphata</taxon>
        <taxon>Eupercaria</taxon>
        <taxon>Centrarchiformes</taxon>
        <taxon>Terapontoidei</taxon>
        <taxon>Terapontidae</taxon>
        <taxon>Scortum</taxon>
    </lineage>
</organism>
<dbReference type="EMBL" id="CM041554">
    <property type="protein sequence ID" value="KAI3351125.1"/>
    <property type="molecule type" value="Genomic_DNA"/>
</dbReference>
<sequence length="269" mass="29009">MRLRNVSFLTVLLFGLCGLVSLSWYTAFSSSRERHDQDMDPVDTVGAREHGERSFQVIKNFVLMYPGLDHVDRRIGLEVVIDHLARDSWLLRRVPGFVRGTADCSGHSASQAPAVSSATVSRAGYPRAAASPPACQAAASPPASLPSRSLGLLALLGCRSQQPACSQPRSRSHRRSLSQLAYSLHPSLPPSQRVSSLPPNRQVSSLHPTCLSLSAFSLRPSFRVFSSRAFNPCGPLPGLPSFQSLQLPSLQPAAQLPSPRLAAQPSSPQ</sequence>